<accession>A0ABS8RP07</accession>
<protein>
    <submittedName>
        <fullName evidence="1">Uncharacterized protein</fullName>
    </submittedName>
</protein>
<proteinExistence type="predicted"/>
<organism evidence="1 2">
    <name type="scientific">Datura stramonium</name>
    <name type="common">Jimsonweed</name>
    <name type="synonym">Common thornapple</name>
    <dbReference type="NCBI Taxonomy" id="4076"/>
    <lineage>
        <taxon>Eukaryota</taxon>
        <taxon>Viridiplantae</taxon>
        <taxon>Streptophyta</taxon>
        <taxon>Embryophyta</taxon>
        <taxon>Tracheophyta</taxon>
        <taxon>Spermatophyta</taxon>
        <taxon>Magnoliopsida</taxon>
        <taxon>eudicotyledons</taxon>
        <taxon>Gunneridae</taxon>
        <taxon>Pentapetalae</taxon>
        <taxon>asterids</taxon>
        <taxon>lamiids</taxon>
        <taxon>Solanales</taxon>
        <taxon>Solanaceae</taxon>
        <taxon>Solanoideae</taxon>
        <taxon>Datureae</taxon>
        <taxon>Datura</taxon>
    </lineage>
</organism>
<dbReference type="Proteomes" id="UP000823775">
    <property type="component" value="Unassembled WGS sequence"/>
</dbReference>
<reference evidence="1 2" key="1">
    <citation type="journal article" date="2021" name="BMC Genomics">
        <title>Datura genome reveals duplications of psychoactive alkaloid biosynthetic genes and high mutation rate following tissue culture.</title>
        <authorList>
            <person name="Rajewski A."/>
            <person name="Carter-House D."/>
            <person name="Stajich J."/>
            <person name="Litt A."/>
        </authorList>
    </citation>
    <scope>NUCLEOTIDE SEQUENCE [LARGE SCALE GENOMIC DNA]</scope>
    <source>
        <strain evidence="1">AR-01</strain>
    </source>
</reference>
<dbReference type="PANTHER" id="PTHR33144:SF35">
    <property type="entry name" value="TRANSPOSASE, PTTA_EN_SPM, PLANT-RELATED"/>
    <property type="match status" value="1"/>
</dbReference>
<feature type="non-terminal residue" evidence="1">
    <location>
        <position position="1"/>
    </location>
</feature>
<evidence type="ECO:0000313" key="2">
    <source>
        <dbReference type="Proteomes" id="UP000823775"/>
    </source>
</evidence>
<keyword evidence="2" id="KW-1185">Reference proteome</keyword>
<name>A0ABS8RP07_DATST</name>
<evidence type="ECO:0000313" key="1">
    <source>
        <dbReference type="EMBL" id="MCD7448542.1"/>
    </source>
</evidence>
<sequence length="115" mass="13358">PSTNKRKRGGTQMQNVHGRSEHKLIVLNELNQPIGSTESIVKKLGSFLGTLARNGTFCPVNVLDWRKLKIHDDMWSYIREDNFYAYDDGETQMAKRPQNVSEIIFKDLLEYWKNS</sequence>
<comment type="caution">
    <text evidence="1">The sequence shown here is derived from an EMBL/GenBank/DDBJ whole genome shotgun (WGS) entry which is preliminary data.</text>
</comment>
<dbReference type="PANTHER" id="PTHR33144">
    <property type="entry name" value="OS10G0409366 PROTEIN-RELATED"/>
    <property type="match status" value="1"/>
</dbReference>
<dbReference type="EMBL" id="JACEIK010000066">
    <property type="protein sequence ID" value="MCD7448542.1"/>
    <property type="molecule type" value="Genomic_DNA"/>
</dbReference>
<gene>
    <name evidence="1" type="ORF">HAX54_043817</name>
</gene>
<feature type="non-terminal residue" evidence="1">
    <location>
        <position position="115"/>
    </location>
</feature>